<evidence type="ECO:0000259" key="1">
    <source>
        <dbReference type="PROSITE" id="PS51725"/>
    </source>
</evidence>
<keyword evidence="2" id="KW-0503">Monooxygenase</keyword>
<feature type="domain" description="ABM" evidence="1">
    <location>
        <begin position="3"/>
        <end position="93"/>
    </location>
</feature>
<dbReference type="Gene3D" id="3.30.70.100">
    <property type="match status" value="1"/>
</dbReference>
<dbReference type="InterPro" id="IPR011008">
    <property type="entry name" value="Dimeric_a/b-barrel"/>
</dbReference>
<dbReference type="InterPro" id="IPR007138">
    <property type="entry name" value="ABM_dom"/>
</dbReference>
<dbReference type="Pfam" id="PF03992">
    <property type="entry name" value="ABM"/>
    <property type="match status" value="1"/>
</dbReference>
<dbReference type="SUPFAM" id="SSF54909">
    <property type="entry name" value="Dimeric alpha+beta barrel"/>
    <property type="match status" value="1"/>
</dbReference>
<protein>
    <submittedName>
        <fullName evidence="2">Antibiotic biosynthesis monooxygenase</fullName>
    </submittedName>
</protein>
<dbReference type="RefSeq" id="WP_131987803.1">
    <property type="nucleotide sequence ID" value="NZ_SMKL01000086.1"/>
</dbReference>
<dbReference type="AlphaFoldDB" id="A0A4R4RCC3"/>
<proteinExistence type="predicted"/>
<keyword evidence="3" id="KW-1185">Reference proteome</keyword>
<evidence type="ECO:0000313" key="3">
    <source>
        <dbReference type="Proteomes" id="UP000295621"/>
    </source>
</evidence>
<evidence type="ECO:0000313" key="2">
    <source>
        <dbReference type="EMBL" id="TDC46901.1"/>
    </source>
</evidence>
<dbReference type="OrthoDB" id="165368at2"/>
<keyword evidence="2" id="KW-0560">Oxidoreductase</keyword>
<dbReference type="EMBL" id="SMKL01000086">
    <property type="protein sequence ID" value="TDC46901.1"/>
    <property type="molecule type" value="Genomic_DNA"/>
</dbReference>
<gene>
    <name evidence="2" type="ORF">E1212_25730</name>
</gene>
<dbReference type="Proteomes" id="UP000295621">
    <property type="component" value="Unassembled WGS sequence"/>
</dbReference>
<dbReference type="PROSITE" id="PS51725">
    <property type="entry name" value="ABM"/>
    <property type="match status" value="1"/>
</dbReference>
<accession>A0A4R4RCC3</accession>
<reference evidence="2 3" key="1">
    <citation type="submission" date="2019-02" db="EMBL/GenBank/DDBJ databases">
        <title>Draft genome sequences of novel Actinobacteria.</title>
        <authorList>
            <person name="Sahin N."/>
            <person name="Ay H."/>
            <person name="Saygin H."/>
        </authorList>
    </citation>
    <scope>NUCLEOTIDE SEQUENCE [LARGE SCALE GENOMIC DNA]</scope>
    <source>
        <strain evidence="2 3">KC603</strain>
    </source>
</reference>
<name>A0A4R4RCC3_9ACTN</name>
<comment type="caution">
    <text evidence="2">The sequence shown here is derived from an EMBL/GenBank/DDBJ whole genome shotgun (WGS) entry which is preliminary data.</text>
</comment>
<sequence>MTYAYQGTMRTRPGHRDEVVALLLGGTDGLRTAGCRLYAVGVSETDPDLVVVSELWESKEHHDASLRLPETTAVIAAAMPMLTGEFTGAEARVEGGLGVDVLTGAAGRP</sequence>
<organism evidence="2 3">
    <name type="scientific">Jiangella ureilytica</name>
    <dbReference type="NCBI Taxonomy" id="2530374"/>
    <lineage>
        <taxon>Bacteria</taxon>
        <taxon>Bacillati</taxon>
        <taxon>Actinomycetota</taxon>
        <taxon>Actinomycetes</taxon>
        <taxon>Jiangellales</taxon>
        <taxon>Jiangellaceae</taxon>
        <taxon>Jiangella</taxon>
    </lineage>
</organism>
<dbReference type="GO" id="GO:0004497">
    <property type="term" value="F:monooxygenase activity"/>
    <property type="evidence" value="ECO:0007669"/>
    <property type="project" value="UniProtKB-KW"/>
</dbReference>